<keyword evidence="1" id="KW-0067">ATP-binding</keyword>
<dbReference type="AlphaFoldDB" id="A0A502LLE1"/>
<sequence>MSIATLILGESGTGKSTSLRNFDPKKTLLIQSIHKPLPFRPKGWQQCEKGKGGNIFTTDNAEQICKAMVRAPQDIIVIDDYQYIMANEFMRRGMEKGFDKFTDIGMNAWKICDLATKLPAHKRVYILAHTQNDDYGRTKIKTIGKMLDEKITLEGMFTICLRTAVKDGVYQFSTQNNGSDTVKSPMGLFDKLFIDNDLALIDDIICDYYGISQDETSVEKTEPTEQPTTGEN</sequence>
<organism evidence="1 2">
    <name type="scientific">Haemophilus haemolyticus</name>
    <dbReference type="NCBI Taxonomy" id="726"/>
    <lineage>
        <taxon>Bacteria</taxon>
        <taxon>Pseudomonadati</taxon>
        <taxon>Pseudomonadota</taxon>
        <taxon>Gammaproteobacteria</taxon>
        <taxon>Pasteurellales</taxon>
        <taxon>Pasteurellaceae</taxon>
        <taxon>Haemophilus</taxon>
    </lineage>
</organism>
<dbReference type="GO" id="GO:0005524">
    <property type="term" value="F:ATP binding"/>
    <property type="evidence" value="ECO:0007669"/>
    <property type="project" value="UniProtKB-KW"/>
</dbReference>
<evidence type="ECO:0000313" key="1">
    <source>
        <dbReference type="EMBL" id="TPH23899.1"/>
    </source>
</evidence>
<name>A0A502LLE1_HAEHA</name>
<evidence type="ECO:0000313" key="2">
    <source>
        <dbReference type="Proteomes" id="UP000316888"/>
    </source>
</evidence>
<reference evidence="1 2" key="1">
    <citation type="submission" date="2019-01" db="EMBL/GenBank/DDBJ databases">
        <title>Comparative genomic analysis identifies haemin-independent Haemophilus haemolyticus: a formal re-classification of Haemophilus intermedius.</title>
        <authorList>
            <person name="Harris T.M."/>
            <person name="Price E.P."/>
            <person name="Sarovich D.S."/>
            <person name="Norskov-Lauritsen N."/>
            <person name="Beissbarth J."/>
            <person name="Chang A.B."/>
            <person name="Smith-Vaughan H.C."/>
        </authorList>
    </citation>
    <scope>NUCLEOTIDE SEQUENCE [LARGE SCALE GENOMIC DNA]</scope>
    <source>
        <strain evidence="1 2">60824 B Hi-4</strain>
    </source>
</reference>
<gene>
    <name evidence="1" type="ORF">EUX48_03460</name>
</gene>
<dbReference type="Proteomes" id="UP000316888">
    <property type="component" value="Unassembled WGS sequence"/>
</dbReference>
<dbReference type="EMBL" id="SDPB01000009">
    <property type="protein sequence ID" value="TPH23899.1"/>
    <property type="molecule type" value="Genomic_DNA"/>
</dbReference>
<keyword evidence="1" id="KW-0547">Nucleotide-binding</keyword>
<dbReference type="RefSeq" id="WP_140535495.1">
    <property type="nucleotide sequence ID" value="NZ_SDPB01000009.1"/>
</dbReference>
<protein>
    <submittedName>
        <fullName evidence="1">ATP-binding protein</fullName>
    </submittedName>
</protein>
<proteinExistence type="predicted"/>
<accession>A0A502LLE1</accession>
<comment type="caution">
    <text evidence="1">The sequence shown here is derived from an EMBL/GenBank/DDBJ whole genome shotgun (WGS) entry which is preliminary data.</text>
</comment>